<dbReference type="OrthoDB" id="7933078at2759"/>
<dbReference type="EMBL" id="SPOI01000012">
    <property type="protein sequence ID" value="TIB41998.1"/>
    <property type="molecule type" value="Genomic_DNA"/>
</dbReference>
<comment type="subcellular location">
    <subcellularLocation>
        <location evidence="1">Membrane</location>
        <topology evidence="1">Multi-pass membrane protein</topology>
    </subcellularLocation>
</comment>
<dbReference type="AlphaFoldDB" id="A0A4V4LNS8"/>
<evidence type="ECO:0008006" key="11">
    <source>
        <dbReference type="Google" id="ProtNLM"/>
    </source>
</evidence>
<evidence type="ECO:0000313" key="8">
    <source>
        <dbReference type="EMBL" id="TIB41998.1"/>
    </source>
</evidence>
<evidence type="ECO:0000256" key="1">
    <source>
        <dbReference type="ARBA" id="ARBA00004141"/>
    </source>
</evidence>
<evidence type="ECO:0000256" key="5">
    <source>
        <dbReference type="SAM" id="MobiDB-lite"/>
    </source>
</evidence>
<reference evidence="9 10" key="1">
    <citation type="submission" date="2019-03" db="EMBL/GenBank/DDBJ databases">
        <title>Sequencing 23 genomes of Wallemia ichthyophaga.</title>
        <authorList>
            <person name="Gostincar C."/>
        </authorList>
    </citation>
    <scope>NUCLEOTIDE SEQUENCE [LARGE SCALE GENOMIC DNA]</scope>
    <source>
        <strain evidence="8 10">EXF-6200</strain>
        <strain evidence="7 9">EXF-8621</strain>
    </source>
</reference>
<evidence type="ECO:0000256" key="4">
    <source>
        <dbReference type="ARBA" id="ARBA00023136"/>
    </source>
</evidence>
<dbReference type="PANTHER" id="PTHR23291">
    <property type="entry name" value="BAX INHIBITOR-RELATED"/>
    <property type="match status" value="1"/>
</dbReference>
<dbReference type="CDD" id="cd10429">
    <property type="entry name" value="GAAP_like"/>
    <property type="match status" value="1"/>
</dbReference>
<feature type="transmembrane region" description="Helical" evidence="6">
    <location>
        <begin position="159"/>
        <end position="179"/>
    </location>
</feature>
<feature type="transmembrane region" description="Helical" evidence="6">
    <location>
        <begin position="131"/>
        <end position="153"/>
    </location>
</feature>
<dbReference type="PANTHER" id="PTHR23291:SF50">
    <property type="entry name" value="PROTEIN LIFEGUARD 4"/>
    <property type="match status" value="1"/>
</dbReference>
<accession>A0A4V4LNS8</accession>
<evidence type="ECO:0000256" key="3">
    <source>
        <dbReference type="ARBA" id="ARBA00022989"/>
    </source>
</evidence>
<evidence type="ECO:0000256" key="2">
    <source>
        <dbReference type="ARBA" id="ARBA00022692"/>
    </source>
</evidence>
<dbReference type="InterPro" id="IPR006214">
    <property type="entry name" value="Bax_inhibitor_1-related"/>
</dbReference>
<keyword evidence="2 6" id="KW-0812">Transmembrane</keyword>
<keyword evidence="3 6" id="KW-1133">Transmembrane helix</keyword>
<protein>
    <recommendedName>
        <fullName evidence="11">Mannose-1-phosphate guanylyltransferase</fullName>
    </recommendedName>
</protein>
<evidence type="ECO:0000256" key="6">
    <source>
        <dbReference type="SAM" id="Phobius"/>
    </source>
</evidence>
<evidence type="ECO:0000313" key="9">
    <source>
        <dbReference type="Proteomes" id="UP000306954"/>
    </source>
</evidence>
<evidence type="ECO:0000313" key="7">
    <source>
        <dbReference type="EMBL" id="TIB12740.1"/>
    </source>
</evidence>
<sequence length="433" mass="47394">MSTEGYTQPPPGYAPPKDSKPDNKNYNSISQNEEIQSAGPSQMPDGDLPDDFKYGATISECVREVRMASVRKIYTILTLQLLATFATGFWVSYSQSMQTFILKHPNTLFVPIIGSFVTLGLTYWQRHKVPANFALLSSFTACEALAIGAVISTFENKTIVLQALLCTAIVFIGLTAFTFQSKYDFSGLAPILSVGIFGMIGFGLVGLFVPFSSTVSLVYGIIGVALFSLYVVYDTHQIFNRLSPDEYILASISLYLDFLNYPPFVYREGITPEKVFGGVDGKKYEVIADLFDIPLEKAKQLAIEPPFYCDHGVFIEFKGSFYCNYNTTILDCAKVSIGNRVSFGPNVSIYAATHSVDVGERLEDLERAYPVEIGDDTWVGGSVNIICSAKGTKIGRGCTIAAGTTLWGTFPDNVVIAGNPPKIIKHLEPSANE</sequence>
<feature type="transmembrane region" description="Helical" evidence="6">
    <location>
        <begin position="217"/>
        <end position="233"/>
    </location>
</feature>
<proteinExistence type="predicted"/>
<gene>
    <name evidence="8" type="ORF">E3P86_00533</name>
    <name evidence="7" type="ORF">E3P90_01881</name>
</gene>
<dbReference type="GO" id="GO:0016020">
    <property type="term" value="C:membrane"/>
    <property type="evidence" value="ECO:0007669"/>
    <property type="project" value="UniProtKB-SubCell"/>
</dbReference>
<keyword evidence="4 6" id="KW-0472">Membrane</keyword>
<feature type="compositionally biased region" description="Polar residues" evidence="5">
    <location>
        <begin position="24"/>
        <end position="40"/>
    </location>
</feature>
<feature type="transmembrane region" description="Helical" evidence="6">
    <location>
        <begin position="191"/>
        <end position="211"/>
    </location>
</feature>
<dbReference type="Pfam" id="PF01027">
    <property type="entry name" value="Bax1-I"/>
    <property type="match status" value="1"/>
</dbReference>
<feature type="transmembrane region" description="Helical" evidence="6">
    <location>
        <begin position="73"/>
        <end position="93"/>
    </location>
</feature>
<dbReference type="Gene3D" id="2.160.10.10">
    <property type="entry name" value="Hexapeptide repeat proteins"/>
    <property type="match status" value="1"/>
</dbReference>
<organism evidence="7 9">
    <name type="scientific">Wallemia ichthyophaga</name>
    <dbReference type="NCBI Taxonomy" id="245174"/>
    <lineage>
        <taxon>Eukaryota</taxon>
        <taxon>Fungi</taxon>
        <taxon>Dikarya</taxon>
        <taxon>Basidiomycota</taxon>
        <taxon>Wallemiomycotina</taxon>
        <taxon>Wallemiomycetes</taxon>
        <taxon>Wallemiales</taxon>
        <taxon>Wallemiaceae</taxon>
        <taxon>Wallemia</taxon>
    </lineage>
</organism>
<dbReference type="SUPFAM" id="SSF51161">
    <property type="entry name" value="Trimeric LpxA-like enzymes"/>
    <property type="match status" value="1"/>
</dbReference>
<dbReference type="InterPro" id="IPR011004">
    <property type="entry name" value="Trimer_LpxA-like_sf"/>
</dbReference>
<dbReference type="EMBL" id="SPOF01000017">
    <property type="protein sequence ID" value="TIB12740.1"/>
    <property type="molecule type" value="Genomic_DNA"/>
</dbReference>
<name>A0A4V4LNS8_WALIC</name>
<feature type="region of interest" description="Disordered" evidence="5">
    <location>
        <begin position="1"/>
        <end position="46"/>
    </location>
</feature>
<dbReference type="Proteomes" id="UP000306954">
    <property type="component" value="Unassembled WGS sequence"/>
</dbReference>
<feature type="transmembrane region" description="Helical" evidence="6">
    <location>
        <begin position="105"/>
        <end position="124"/>
    </location>
</feature>
<evidence type="ECO:0000313" key="10">
    <source>
        <dbReference type="Proteomes" id="UP000310689"/>
    </source>
</evidence>
<dbReference type="Proteomes" id="UP000310689">
    <property type="component" value="Unassembled WGS sequence"/>
</dbReference>
<comment type="caution">
    <text evidence="7">The sequence shown here is derived from an EMBL/GenBank/DDBJ whole genome shotgun (WGS) entry which is preliminary data.</text>
</comment>